<accession>A0A1M5GYI0</accession>
<evidence type="ECO:0000313" key="2">
    <source>
        <dbReference type="Proteomes" id="UP000189796"/>
    </source>
</evidence>
<dbReference type="EMBL" id="LT670817">
    <property type="protein sequence ID" value="SHG08532.1"/>
    <property type="molecule type" value="Genomic_DNA"/>
</dbReference>
<protein>
    <recommendedName>
        <fullName evidence="3">Phage DNA packaging protein, Nu1 subunit of terminase</fullName>
    </recommendedName>
</protein>
<evidence type="ECO:0000313" key="1">
    <source>
        <dbReference type="EMBL" id="SHG08532.1"/>
    </source>
</evidence>
<dbReference type="Proteomes" id="UP000189796">
    <property type="component" value="Chromosome I"/>
</dbReference>
<sequence length="173" mass="18828">MHEYTINRCAEMLERDRASVARALRNVPPDAGTPKRPLYRLATVTKALTAHHAKPDGRRGNGDEARLTAARAELAREQTVAVALKNAVARGEYVRLSLIQRSAETIFATFRERVLTIPGKTAALCEGRSRAEIEEIVRGEVYECLDELSGVKTVGESPGDDIGAADDVADEAD</sequence>
<name>A0A1M5GYI0_9BRAD</name>
<organism evidence="1 2">
    <name type="scientific">Bradyrhizobium erythrophlei</name>
    <dbReference type="NCBI Taxonomy" id="1437360"/>
    <lineage>
        <taxon>Bacteria</taxon>
        <taxon>Pseudomonadati</taxon>
        <taxon>Pseudomonadota</taxon>
        <taxon>Alphaproteobacteria</taxon>
        <taxon>Hyphomicrobiales</taxon>
        <taxon>Nitrobacteraceae</taxon>
        <taxon>Bradyrhizobium</taxon>
    </lineage>
</organism>
<dbReference type="AlphaFoldDB" id="A0A1M5GYI0"/>
<gene>
    <name evidence="1" type="ORF">SAMN05443248_0227</name>
</gene>
<dbReference type="RefSeq" id="WP_079599648.1">
    <property type="nucleotide sequence ID" value="NZ_LT670817.1"/>
</dbReference>
<dbReference type="OrthoDB" id="8237456at2"/>
<evidence type="ECO:0008006" key="3">
    <source>
        <dbReference type="Google" id="ProtNLM"/>
    </source>
</evidence>
<proteinExistence type="predicted"/>
<reference evidence="1 2" key="1">
    <citation type="submission" date="2016-11" db="EMBL/GenBank/DDBJ databases">
        <authorList>
            <person name="Jaros S."/>
            <person name="Januszkiewicz K."/>
            <person name="Wedrychowicz H."/>
        </authorList>
    </citation>
    <scope>NUCLEOTIDE SEQUENCE [LARGE SCALE GENOMIC DNA]</scope>
    <source>
        <strain evidence="1 2">GAS138</strain>
    </source>
</reference>